<dbReference type="Gene3D" id="3.30.750.24">
    <property type="entry name" value="STAS domain"/>
    <property type="match status" value="1"/>
</dbReference>
<dbReference type="CDD" id="cd07043">
    <property type="entry name" value="STAS_anti-anti-sigma_factors"/>
    <property type="match status" value="1"/>
</dbReference>
<dbReference type="InterPro" id="IPR003658">
    <property type="entry name" value="Anti-sigma_ant"/>
</dbReference>
<protein>
    <recommendedName>
        <fullName evidence="2">Anti-sigma factor antagonist</fullName>
    </recommendedName>
</protein>
<evidence type="ECO:0000256" key="1">
    <source>
        <dbReference type="ARBA" id="ARBA00009013"/>
    </source>
</evidence>
<dbReference type="EMBL" id="BNED01000005">
    <property type="protein sequence ID" value="GHI82509.1"/>
    <property type="molecule type" value="Genomic_DNA"/>
</dbReference>
<dbReference type="Proteomes" id="UP000608522">
    <property type="component" value="Unassembled WGS sequence"/>
</dbReference>
<gene>
    <name evidence="4" type="primary">arsI</name>
    <name evidence="4" type="ORF">Sspor_80700</name>
</gene>
<proteinExistence type="inferred from homology"/>
<dbReference type="PANTHER" id="PTHR33495">
    <property type="entry name" value="ANTI-SIGMA FACTOR ANTAGONIST TM_1081-RELATED-RELATED"/>
    <property type="match status" value="1"/>
</dbReference>
<evidence type="ECO:0000256" key="2">
    <source>
        <dbReference type="RuleBase" id="RU003749"/>
    </source>
</evidence>
<organism evidence="4 5">
    <name type="scientific">Streptomyces spororaveus</name>
    <dbReference type="NCBI Taxonomy" id="284039"/>
    <lineage>
        <taxon>Bacteria</taxon>
        <taxon>Bacillati</taxon>
        <taxon>Actinomycetota</taxon>
        <taxon>Actinomycetes</taxon>
        <taxon>Kitasatosporales</taxon>
        <taxon>Streptomycetaceae</taxon>
        <taxon>Streptomyces</taxon>
    </lineage>
</organism>
<dbReference type="SUPFAM" id="SSF52091">
    <property type="entry name" value="SpoIIaa-like"/>
    <property type="match status" value="1"/>
</dbReference>
<keyword evidence="5" id="KW-1185">Reference proteome</keyword>
<dbReference type="InterPro" id="IPR036513">
    <property type="entry name" value="STAS_dom_sf"/>
</dbReference>
<dbReference type="NCBIfam" id="TIGR00377">
    <property type="entry name" value="ant_ant_sig"/>
    <property type="match status" value="1"/>
</dbReference>
<comment type="similarity">
    <text evidence="1 2">Belongs to the anti-sigma-factor antagonist family.</text>
</comment>
<feature type="domain" description="STAS" evidence="3">
    <location>
        <begin position="10"/>
        <end position="118"/>
    </location>
</feature>
<dbReference type="PANTHER" id="PTHR33495:SF2">
    <property type="entry name" value="ANTI-SIGMA FACTOR ANTAGONIST TM_1081-RELATED"/>
    <property type="match status" value="1"/>
</dbReference>
<name>A0ABQ3TQ09_9ACTN</name>
<dbReference type="PROSITE" id="PS50801">
    <property type="entry name" value="STAS"/>
    <property type="match status" value="1"/>
</dbReference>
<reference evidence="5" key="1">
    <citation type="submission" date="2023-07" db="EMBL/GenBank/DDBJ databases">
        <title>Whole genome shotgun sequence of Streptomyces spororaveus NBRC 15456.</title>
        <authorList>
            <person name="Komaki H."/>
            <person name="Tamura T."/>
        </authorList>
    </citation>
    <scope>NUCLEOTIDE SEQUENCE [LARGE SCALE GENOMIC DNA]</scope>
    <source>
        <strain evidence="5">NBRC 15456</strain>
    </source>
</reference>
<dbReference type="Pfam" id="PF13466">
    <property type="entry name" value="STAS_2"/>
    <property type="match status" value="1"/>
</dbReference>
<dbReference type="InterPro" id="IPR058548">
    <property type="entry name" value="MlaB-like_STAS"/>
</dbReference>
<dbReference type="RefSeq" id="WP_202203426.1">
    <property type="nucleotide sequence ID" value="NZ_BAAATO010000074.1"/>
</dbReference>
<evidence type="ECO:0000259" key="3">
    <source>
        <dbReference type="PROSITE" id="PS50801"/>
    </source>
</evidence>
<comment type="caution">
    <text evidence="4">The sequence shown here is derived from an EMBL/GenBank/DDBJ whole genome shotgun (WGS) entry which is preliminary data.</text>
</comment>
<evidence type="ECO:0000313" key="4">
    <source>
        <dbReference type="EMBL" id="GHI82509.1"/>
    </source>
</evidence>
<accession>A0ABQ3TQ09</accession>
<dbReference type="InterPro" id="IPR002645">
    <property type="entry name" value="STAS_dom"/>
</dbReference>
<sequence>MEPEADRERFTVAVTTVDAAVVLALAGELDHDTAQPLRDALDSALAPGRRILVDLAGLGFCDSTGLNVLLNTRLDAQQAGAVLELVGLRGPVARMFRITGADGVFPIHADVTEALSAVRDGGA</sequence>
<evidence type="ECO:0000313" key="5">
    <source>
        <dbReference type="Proteomes" id="UP000608522"/>
    </source>
</evidence>